<evidence type="ECO:0000313" key="20">
    <source>
        <dbReference type="Proteomes" id="UP001211065"/>
    </source>
</evidence>
<keyword evidence="4" id="KW-0808">Transferase</keyword>
<dbReference type="GO" id="GO:0004402">
    <property type="term" value="F:histone acetyltransferase activity"/>
    <property type="evidence" value="ECO:0007669"/>
    <property type="project" value="InterPro"/>
</dbReference>
<evidence type="ECO:0000256" key="14">
    <source>
        <dbReference type="ARBA" id="ARBA00047752"/>
    </source>
</evidence>
<keyword evidence="10" id="KW-0804">Transcription</keyword>
<evidence type="ECO:0000256" key="10">
    <source>
        <dbReference type="ARBA" id="ARBA00023163"/>
    </source>
</evidence>
<keyword evidence="12" id="KW-0012">Acyltransferase</keyword>
<evidence type="ECO:0000256" key="2">
    <source>
        <dbReference type="ARBA" id="ARBA00010107"/>
    </source>
</evidence>
<evidence type="ECO:0000256" key="1">
    <source>
        <dbReference type="ARBA" id="ARBA00004123"/>
    </source>
</evidence>
<comment type="catalytic activity">
    <reaction evidence="15">
        <text>L-lysyl-[protein] + acetyl-CoA = N(6)-acetyl-L-lysyl-[protein] + CoA + H(+)</text>
        <dbReference type="Rhea" id="RHEA:45948"/>
        <dbReference type="Rhea" id="RHEA-COMP:9752"/>
        <dbReference type="Rhea" id="RHEA-COMP:10731"/>
        <dbReference type="ChEBI" id="CHEBI:15378"/>
        <dbReference type="ChEBI" id="CHEBI:29969"/>
        <dbReference type="ChEBI" id="CHEBI:57287"/>
        <dbReference type="ChEBI" id="CHEBI:57288"/>
        <dbReference type="ChEBI" id="CHEBI:61930"/>
    </reaction>
    <physiologicalReaction direction="left-to-right" evidence="15">
        <dbReference type="Rhea" id="RHEA:45949"/>
    </physiologicalReaction>
</comment>
<comment type="caution">
    <text evidence="19">The sequence shown here is derived from an EMBL/GenBank/DDBJ whole genome shotgun (WGS) entry which is preliminary data.</text>
</comment>
<dbReference type="Gene3D" id="1.10.10.10">
    <property type="entry name" value="Winged helix-like DNA-binding domain superfamily/Winged helix DNA-binding domain"/>
    <property type="match status" value="1"/>
</dbReference>
<evidence type="ECO:0000256" key="7">
    <source>
        <dbReference type="ARBA" id="ARBA00022833"/>
    </source>
</evidence>
<dbReference type="EC" id="2.3.1.48" evidence="3"/>
<dbReference type="GO" id="GO:0006355">
    <property type="term" value="P:regulation of DNA-templated transcription"/>
    <property type="evidence" value="ECO:0007669"/>
    <property type="project" value="InterPro"/>
</dbReference>
<dbReference type="InterPro" id="IPR036388">
    <property type="entry name" value="WH-like_DNA-bd_sf"/>
</dbReference>
<dbReference type="InterPro" id="IPR002717">
    <property type="entry name" value="HAT_MYST-type"/>
</dbReference>
<evidence type="ECO:0000313" key="19">
    <source>
        <dbReference type="EMBL" id="KAJ3223010.1"/>
    </source>
</evidence>
<evidence type="ECO:0000256" key="16">
    <source>
        <dbReference type="ARBA" id="ARBA00048940"/>
    </source>
</evidence>
<dbReference type="SUPFAM" id="SSF54160">
    <property type="entry name" value="Chromo domain-like"/>
    <property type="match status" value="1"/>
</dbReference>
<evidence type="ECO:0000256" key="6">
    <source>
        <dbReference type="ARBA" id="ARBA00022771"/>
    </source>
</evidence>
<gene>
    <name evidence="19" type="primary">KAT8</name>
    <name evidence="19" type="ORF">HK099_001626</name>
</gene>
<dbReference type="AlphaFoldDB" id="A0AAD5U3L7"/>
<reference evidence="19" key="1">
    <citation type="submission" date="2020-05" db="EMBL/GenBank/DDBJ databases">
        <title>Phylogenomic resolution of chytrid fungi.</title>
        <authorList>
            <person name="Stajich J.E."/>
            <person name="Amses K."/>
            <person name="Simmons R."/>
            <person name="Seto K."/>
            <person name="Myers J."/>
            <person name="Bonds A."/>
            <person name="Quandt C.A."/>
            <person name="Barry K."/>
            <person name="Liu P."/>
            <person name="Grigoriev I."/>
            <person name="Longcore J.E."/>
            <person name="James T.Y."/>
        </authorList>
    </citation>
    <scope>NUCLEOTIDE SEQUENCE</scope>
    <source>
        <strain evidence="19">JEL0476</strain>
    </source>
</reference>
<keyword evidence="5" id="KW-0479">Metal-binding</keyword>
<dbReference type="Proteomes" id="UP001211065">
    <property type="component" value="Unassembled WGS sequence"/>
</dbReference>
<dbReference type="GO" id="GO:0005634">
    <property type="term" value="C:nucleus"/>
    <property type="evidence" value="ECO:0007669"/>
    <property type="project" value="UniProtKB-SubCell"/>
</dbReference>
<dbReference type="InterPro" id="IPR025995">
    <property type="entry name" value="Tudor-knot"/>
</dbReference>
<accession>A0AAD5U3L7</accession>
<dbReference type="Pfam" id="PF11717">
    <property type="entry name" value="Tudor-knot"/>
    <property type="match status" value="1"/>
</dbReference>
<organism evidence="19 20">
    <name type="scientific">Clydaea vesicula</name>
    <dbReference type="NCBI Taxonomy" id="447962"/>
    <lineage>
        <taxon>Eukaryota</taxon>
        <taxon>Fungi</taxon>
        <taxon>Fungi incertae sedis</taxon>
        <taxon>Chytridiomycota</taxon>
        <taxon>Chytridiomycota incertae sedis</taxon>
        <taxon>Chytridiomycetes</taxon>
        <taxon>Lobulomycetales</taxon>
        <taxon>Lobulomycetaceae</taxon>
        <taxon>Clydaea</taxon>
    </lineage>
</organism>
<evidence type="ECO:0000256" key="5">
    <source>
        <dbReference type="ARBA" id="ARBA00022723"/>
    </source>
</evidence>
<protein>
    <recommendedName>
        <fullName evidence="3">histone acetyltransferase</fullName>
        <ecNumber evidence="3">2.3.1.48</ecNumber>
    </recommendedName>
</protein>
<dbReference type="SUPFAM" id="SSF55729">
    <property type="entry name" value="Acyl-CoA N-acyltransferases (Nat)"/>
    <property type="match status" value="1"/>
</dbReference>
<comment type="catalytic activity">
    <reaction evidence="14">
        <text>(2E)-butenoyl-CoA + L-lysyl-[protein] = N(6)-(2E)-butenoyl-L-lysyl-[protein] + CoA + H(+)</text>
        <dbReference type="Rhea" id="RHEA:53908"/>
        <dbReference type="Rhea" id="RHEA-COMP:9752"/>
        <dbReference type="Rhea" id="RHEA-COMP:13707"/>
        <dbReference type="ChEBI" id="CHEBI:15378"/>
        <dbReference type="ChEBI" id="CHEBI:29969"/>
        <dbReference type="ChEBI" id="CHEBI:57287"/>
        <dbReference type="ChEBI" id="CHEBI:57332"/>
        <dbReference type="ChEBI" id="CHEBI:137954"/>
    </reaction>
    <physiologicalReaction direction="left-to-right" evidence="14">
        <dbReference type="Rhea" id="RHEA:53909"/>
    </physiologicalReaction>
</comment>
<dbReference type="InterPro" id="IPR016197">
    <property type="entry name" value="Chromo-like_dom_sf"/>
</dbReference>
<evidence type="ECO:0000256" key="9">
    <source>
        <dbReference type="ARBA" id="ARBA00023015"/>
    </source>
</evidence>
<sequence>MNATWTSCANEEKTFGDSENATVLIGDCSRSAMKYQVPIKGKGFRDMFKKAGYQVWLVNEFLTSSFGPGCKSRTLETFKERQHPNLTNIVKIYLKLDQVAKIIQLRENELTNTLEYYVTFRGMDKRNDQWIKKEVIGKKLNPNIAKIVESATEKKKRNENLKKILYTSNIEIESKTINDSVNTNTFLSENKEGKNNLNSDKLLTRSNVKKLERLKKKKTKSNLSEKSELELAHEALELEREQLTKVRNVESVCTQRCPPGNVIYEKDELKVYEVNGKHHKFYCQNLCLLGKLFVDHKSIFYDMDLFLFYLVTIKGEEGDNLIGYFSKEKDSYENFNLACILVLPCYQKKGYGRFLIEFSYELSKLENKIGSPESPLSDLGLAGYRSYWQTVLIDTLLENDGLSFTIKELSLLTSIRQEDLVTALVGLGFISDLKSQNNIRYEPIY</sequence>
<dbReference type="PANTHER" id="PTHR10615:SF219">
    <property type="entry name" value="HISTONE ACETYLTRANSFERASE KAT5"/>
    <property type="match status" value="1"/>
</dbReference>
<evidence type="ECO:0000256" key="17">
    <source>
        <dbReference type="PIRSR" id="PIRSR602717-51"/>
    </source>
</evidence>
<dbReference type="Gene3D" id="3.40.630.30">
    <property type="match status" value="1"/>
</dbReference>
<comment type="subcellular location">
    <subcellularLocation>
        <location evidence="1">Nucleus</location>
    </subcellularLocation>
</comment>
<dbReference type="EMBL" id="JADGJW010000148">
    <property type="protein sequence ID" value="KAJ3223010.1"/>
    <property type="molecule type" value="Genomic_DNA"/>
</dbReference>
<keyword evidence="6" id="KW-0863">Zinc-finger</keyword>
<feature type="domain" description="MYST-type HAT" evidence="18">
    <location>
        <begin position="156"/>
        <end position="443"/>
    </location>
</feature>
<dbReference type="InterPro" id="IPR050603">
    <property type="entry name" value="MYST_HAT"/>
</dbReference>
<keyword evidence="8" id="KW-0007">Acetylation</keyword>
<dbReference type="GO" id="GO:0008270">
    <property type="term" value="F:zinc ion binding"/>
    <property type="evidence" value="ECO:0007669"/>
    <property type="project" value="UniProtKB-KW"/>
</dbReference>
<proteinExistence type="inferred from homology"/>
<evidence type="ECO:0000256" key="8">
    <source>
        <dbReference type="ARBA" id="ARBA00022990"/>
    </source>
</evidence>
<dbReference type="Pfam" id="PF01853">
    <property type="entry name" value="MOZ_SAS"/>
    <property type="match status" value="1"/>
</dbReference>
<feature type="active site" description="Proton donor/acceptor" evidence="17">
    <location>
        <position position="373"/>
    </location>
</feature>
<comment type="catalytic activity">
    <reaction evidence="16">
        <text>L-lysyl-[histone] + acetyl-CoA = N(6)-acetyl-L-lysyl-[histone] + CoA + H(+)</text>
        <dbReference type="Rhea" id="RHEA:21992"/>
        <dbReference type="Rhea" id="RHEA-COMP:9845"/>
        <dbReference type="Rhea" id="RHEA-COMP:11338"/>
        <dbReference type="ChEBI" id="CHEBI:15378"/>
        <dbReference type="ChEBI" id="CHEBI:29969"/>
        <dbReference type="ChEBI" id="CHEBI:57287"/>
        <dbReference type="ChEBI" id="CHEBI:57288"/>
        <dbReference type="ChEBI" id="CHEBI:61930"/>
        <dbReference type="EC" id="2.3.1.48"/>
    </reaction>
    <physiologicalReaction direction="left-to-right" evidence="16">
        <dbReference type="Rhea" id="RHEA:21993"/>
    </physiologicalReaction>
</comment>
<keyword evidence="7" id="KW-0862">Zinc</keyword>
<keyword evidence="9" id="KW-0805">Transcription regulation</keyword>
<dbReference type="FunFam" id="3.40.630.30:FF:000002">
    <property type="entry name" value="Histone acetyltransferase"/>
    <property type="match status" value="1"/>
</dbReference>
<evidence type="ECO:0000256" key="13">
    <source>
        <dbReference type="ARBA" id="ARBA00047557"/>
    </source>
</evidence>
<evidence type="ECO:0000259" key="18">
    <source>
        <dbReference type="PROSITE" id="PS51726"/>
    </source>
</evidence>
<dbReference type="InterPro" id="IPR016181">
    <property type="entry name" value="Acyl_CoA_acyltransferase"/>
</dbReference>
<dbReference type="PANTHER" id="PTHR10615">
    <property type="entry name" value="HISTONE ACETYLTRANSFERASE"/>
    <property type="match status" value="1"/>
</dbReference>
<comment type="similarity">
    <text evidence="2">Belongs to the MYST (SAS/MOZ) family.</text>
</comment>
<evidence type="ECO:0000256" key="3">
    <source>
        <dbReference type="ARBA" id="ARBA00013184"/>
    </source>
</evidence>
<comment type="catalytic activity">
    <reaction evidence="13">
        <text>2-hydroxyisobutanoyl-CoA + L-lysyl-[protein] = N(6)-(2-hydroxyisobutanoyl)-L-lysyl-[protein] + CoA + H(+)</text>
        <dbReference type="Rhea" id="RHEA:24180"/>
        <dbReference type="Rhea" id="RHEA-COMP:9752"/>
        <dbReference type="Rhea" id="RHEA-COMP:15921"/>
        <dbReference type="ChEBI" id="CHEBI:15378"/>
        <dbReference type="ChEBI" id="CHEBI:29969"/>
        <dbReference type="ChEBI" id="CHEBI:57287"/>
        <dbReference type="ChEBI" id="CHEBI:131780"/>
        <dbReference type="ChEBI" id="CHEBI:144968"/>
    </reaction>
    <physiologicalReaction direction="left-to-right" evidence="13">
        <dbReference type="Rhea" id="RHEA:24181"/>
    </physiologicalReaction>
</comment>
<evidence type="ECO:0000256" key="4">
    <source>
        <dbReference type="ARBA" id="ARBA00022679"/>
    </source>
</evidence>
<dbReference type="PROSITE" id="PS51726">
    <property type="entry name" value="MYST_HAT"/>
    <property type="match status" value="1"/>
</dbReference>
<keyword evidence="11" id="KW-0539">Nucleus</keyword>
<keyword evidence="20" id="KW-1185">Reference proteome</keyword>
<name>A0AAD5U3L7_9FUNG</name>
<evidence type="ECO:0000256" key="11">
    <source>
        <dbReference type="ARBA" id="ARBA00023242"/>
    </source>
</evidence>
<dbReference type="Gene3D" id="2.30.30.140">
    <property type="match status" value="1"/>
</dbReference>
<evidence type="ECO:0000256" key="12">
    <source>
        <dbReference type="ARBA" id="ARBA00023315"/>
    </source>
</evidence>
<evidence type="ECO:0000256" key="15">
    <source>
        <dbReference type="ARBA" id="ARBA00047787"/>
    </source>
</evidence>